<reference evidence="1" key="1">
    <citation type="submission" date="2014-09" db="EMBL/GenBank/DDBJ databases">
        <authorList>
            <person name="Magalhaes I.L.F."/>
            <person name="Oliveira U."/>
            <person name="Santos F.R."/>
            <person name="Vidigal T.H.D.A."/>
            <person name="Brescovit A.D."/>
            <person name="Santos A.J."/>
        </authorList>
    </citation>
    <scope>NUCLEOTIDE SEQUENCE</scope>
    <source>
        <tissue evidence="1">Shoot tissue taken approximately 20 cm above the soil surface</tissue>
    </source>
</reference>
<evidence type="ECO:0000313" key="1">
    <source>
        <dbReference type="EMBL" id="JAD92580.1"/>
    </source>
</evidence>
<sequence length="8" mass="803">MPGHSCGD</sequence>
<reference evidence="1" key="2">
    <citation type="journal article" date="2015" name="Data Brief">
        <title>Shoot transcriptome of the giant reed, Arundo donax.</title>
        <authorList>
            <person name="Barrero R.A."/>
            <person name="Guerrero F.D."/>
            <person name="Moolhuijzen P."/>
            <person name="Goolsby J.A."/>
            <person name="Tidwell J."/>
            <person name="Bellgard S.E."/>
            <person name="Bellgard M.I."/>
        </authorList>
    </citation>
    <scope>NUCLEOTIDE SEQUENCE</scope>
    <source>
        <tissue evidence="1">Shoot tissue taken approximately 20 cm above the soil surface</tissue>
    </source>
</reference>
<accession>A0A0A9E3X2</accession>
<protein>
    <submittedName>
        <fullName evidence="1">Uncharacterized protein</fullName>
    </submittedName>
</protein>
<organism evidence="1">
    <name type="scientific">Arundo donax</name>
    <name type="common">Giant reed</name>
    <name type="synonym">Donax arundinaceus</name>
    <dbReference type="NCBI Taxonomy" id="35708"/>
    <lineage>
        <taxon>Eukaryota</taxon>
        <taxon>Viridiplantae</taxon>
        <taxon>Streptophyta</taxon>
        <taxon>Embryophyta</taxon>
        <taxon>Tracheophyta</taxon>
        <taxon>Spermatophyta</taxon>
        <taxon>Magnoliopsida</taxon>
        <taxon>Liliopsida</taxon>
        <taxon>Poales</taxon>
        <taxon>Poaceae</taxon>
        <taxon>PACMAD clade</taxon>
        <taxon>Arundinoideae</taxon>
        <taxon>Arundineae</taxon>
        <taxon>Arundo</taxon>
    </lineage>
</organism>
<name>A0A0A9E3X2_ARUDO</name>
<dbReference type="EMBL" id="GBRH01205315">
    <property type="protein sequence ID" value="JAD92580.1"/>
    <property type="molecule type" value="Transcribed_RNA"/>
</dbReference>
<proteinExistence type="predicted"/>